<gene>
    <name evidence="3 5" type="primary">glk</name>
    <name evidence="5" type="ORF">ACFPT7_04075</name>
</gene>
<dbReference type="RefSeq" id="WP_263333651.1">
    <property type="nucleotide sequence ID" value="NZ_JAGSYH010000002.1"/>
</dbReference>
<dbReference type="PANTHER" id="PTHR47363">
    <property type="entry name" value="GLUCOKINASE"/>
    <property type="match status" value="1"/>
</dbReference>
<dbReference type="Proteomes" id="UP001596091">
    <property type="component" value="Unassembled WGS sequence"/>
</dbReference>
<comment type="similarity">
    <text evidence="3 4">Belongs to the bacterial glucokinase family.</text>
</comment>
<evidence type="ECO:0000256" key="1">
    <source>
        <dbReference type="ARBA" id="ARBA00022679"/>
    </source>
</evidence>
<dbReference type="InterPro" id="IPR003836">
    <property type="entry name" value="Glucokinase"/>
</dbReference>
<dbReference type="PANTHER" id="PTHR47363:SF1">
    <property type="entry name" value="GLUCOKINASE"/>
    <property type="match status" value="1"/>
</dbReference>
<reference evidence="6" key="1">
    <citation type="journal article" date="2019" name="Int. J. Syst. Evol. Microbiol.">
        <title>The Global Catalogue of Microorganisms (GCM) 10K type strain sequencing project: providing services to taxonomists for standard genome sequencing and annotation.</title>
        <authorList>
            <consortium name="The Broad Institute Genomics Platform"/>
            <consortium name="The Broad Institute Genome Sequencing Center for Infectious Disease"/>
            <person name="Wu L."/>
            <person name="Ma J."/>
        </authorList>
    </citation>
    <scope>NUCLEOTIDE SEQUENCE [LARGE SCALE GENOMIC DNA]</scope>
    <source>
        <strain evidence="6">JCM 4087</strain>
    </source>
</reference>
<keyword evidence="1 3" id="KW-0808">Transferase</keyword>
<dbReference type="Gene3D" id="3.40.367.20">
    <property type="match status" value="1"/>
</dbReference>
<keyword evidence="3" id="KW-0547">Nucleotide-binding</keyword>
<sequence>MILAGDVGGTKVHLALYDFDGGSLTHKRDERYPAKDYSGLEDIVREFLAADQVSSACFGVPGPVRDGRLRLTNLPWTLDSREIARNLSIDHVFLINDLEANGYGIAELKSNQIYTLSEGDPSQIGNRALISAGTGLGEGILIWNGRTHVPYPSEGGHADFAPRNEDEIDLLRFLKQKYNGRISFERVVAGMGITNIYEFLRDVRGMEEPSWLADRIASEDPNAVITELALSAKSELCERTVDMHVSAYGAEAGNLALKILSIGGIYLGGGIAPRIIEKLKDGTFMRSFTDKGRLSQLLINMPVRVILESRAALLGAAAYAEARAAELSGVSPRAASVGI</sequence>
<evidence type="ECO:0000313" key="5">
    <source>
        <dbReference type="EMBL" id="MFC5861458.1"/>
    </source>
</evidence>
<keyword evidence="3" id="KW-0067">ATP-binding</keyword>
<evidence type="ECO:0000256" key="2">
    <source>
        <dbReference type="ARBA" id="ARBA00022777"/>
    </source>
</evidence>
<keyword evidence="2 3" id="KW-0418">Kinase</keyword>
<dbReference type="InterPro" id="IPR043129">
    <property type="entry name" value="ATPase_NBD"/>
</dbReference>
<keyword evidence="3" id="KW-0324">Glycolysis</keyword>
<dbReference type="Pfam" id="PF02685">
    <property type="entry name" value="Glucokinase"/>
    <property type="match status" value="1"/>
</dbReference>
<proteinExistence type="inferred from homology"/>
<dbReference type="SUPFAM" id="SSF53067">
    <property type="entry name" value="Actin-like ATPase domain"/>
    <property type="match status" value="1"/>
</dbReference>
<dbReference type="GO" id="GO:0004340">
    <property type="term" value="F:glucokinase activity"/>
    <property type="evidence" value="ECO:0007669"/>
    <property type="project" value="UniProtKB-EC"/>
</dbReference>
<keyword evidence="6" id="KW-1185">Reference proteome</keyword>
<evidence type="ECO:0000256" key="4">
    <source>
        <dbReference type="RuleBase" id="RU004046"/>
    </source>
</evidence>
<dbReference type="HAMAP" id="MF_00524">
    <property type="entry name" value="Glucokinase"/>
    <property type="match status" value="1"/>
</dbReference>
<evidence type="ECO:0000313" key="6">
    <source>
        <dbReference type="Proteomes" id="UP001596091"/>
    </source>
</evidence>
<dbReference type="Gene3D" id="3.30.420.40">
    <property type="match status" value="1"/>
</dbReference>
<dbReference type="NCBIfam" id="TIGR00749">
    <property type="entry name" value="glk"/>
    <property type="match status" value="1"/>
</dbReference>
<name>A0ABW1EDL7_9BACT</name>
<keyword evidence="3" id="KW-0963">Cytoplasm</keyword>
<comment type="catalytic activity">
    <reaction evidence="3">
        <text>D-glucose + ATP = D-glucose 6-phosphate + ADP + H(+)</text>
        <dbReference type="Rhea" id="RHEA:17825"/>
        <dbReference type="ChEBI" id="CHEBI:4167"/>
        <dbReference type="ChEBI" id="CHEBI:15378"/>
        <dbReference type="ChEBI" id="CHEBI:30616"/>
        <dbReference type="ChEBI" id="CHEBI:61548"/>
        <dbReference type="ChEBI" id="CHEBI:456216"/>
        <dbReference type="EC" id="2.7.1.2"/>
    </reaction>
</comment>
<dbReference type="CDD" id="cd24008">
    <property type="entry name" value="ASKHA_NBD_GLK"/>
    <property type="match status" value="1"/>
</dbReference>
<dbReference type="EMBL" id="JBHSPH010000001">
    <property type="protein sequence ID" value="MFC5861458.1"/>
    <property type="molecule type" value="Genomic_DNA"/>
</dbReference>
<organism evidence="5 6">
    <name type="scientific">Acidicapsa dinghuensis</name>
    <dbReference type="NCBI Taxonomy" id="2218256"/>
    <lineage>
        <taxon>Bacteria</taxon>
        <taxon>Pseudomonadati</taxon>
        <taxon>Acidobacteriota</taxon>
        <taxon>Terriglobia</taxon>
        <taxon>Terriglobales</taxon>
        <taxon>Acidobacteriaceae</taxon>
        <taxon>Acidicapsa</taxon>
    </lineage>
</organism>
<dbReference type="EC" id="2.7.1.2" evidence="3"/>
<comment type="subcellular location">
    <subcellularLocation>
        <location evidence="3">Cytoplasm</location>
    </subcellularLocation>
</comment>
<comment type="caution">
    <text evidence="5">The sequence shown here is derived from an EMBL/GenBank/DDBJ whole genome shotgun (WGS) entry which is preliminary data.</text>
</comment>
<protein>
    <recommendedName>
        <fullName evidence="3">Glucokinase</fullName>
        <ecNumber evidence="3">2.7.1.2</ecNumber>
    </recommendedName>
    <alternativeName>
        <fullName evidence="3">Glucose kinase</fullName>
    </alternativeName>
</protein>
<evidence type="ECO:0000256" key="3">
    <source>
        <dbReference type="HAMAP-Rule" id="MF_00524"/>
    </source>
</evidence>
<accession>A0ABW1EDL7</accession>
<feature type="binding site" evidence="3">
    <location>
        <begin position="5"/>
        <end position="10"/>
    </location>
    <ligand>
        <name>ATP</name>
        <dbReference type="ChEBI" id="CHEBI:30616"/>
    </ligand>
</feature>